<dbReference type="CDD" id="cd09487">
    <property type="entry name" value="SAM_superfamily"/>
    <property type="match status" value="1"/>
</dbReference>
<dbReference type="InterPro" id="IPR001660">
    <property type="entry name" value="SAM"/>
</dbReference>
<reference evidence="4" key="1">
    <citation type="submission" date="2020-07" db="EMBL/GenBank/DDBJ databases">
        <title>Ethylene signaling mediates host invasion by parasitic plants.</title>
        <authorList>
            <person name="Yoshida S."/>
        </authorList>
    </citation>
    <scope>NUCLEOTIDE SEQUENCE</scope>
    <source>
        <strain evidence="4">Okayama</strain>
    </source>
</reference>
<evidence type="ECO:0000313" key="5">
    <source>
        <dbReference type="Proteomes" id="UP000653305"/>
    </source>
</evidence>
<dbReference type="OrthoDB" id="539213at2759"/>
<dbReference type="Pfam" id="PF00536">
    <property type="entry name" value="SAM_1"/>
    <property type="match status" value="1"/>
</dbReference>
<dbReference type="PANTHER" id="PTHR10627">
    <property type="entry name" value="SCP160"/>
    <property type="match status" value="1"/>
</dbReference>
<keyword evidence="1" id="KW-0677">Repeat</keyword>
<dbReference type="AlphaFoldDB" id="A0A830B5S2"/>
<dbReference type="InterPro" id="IPR013761">
    <property type="entry name" value="SAM/pointed_sf"/>
</dbReference>
<keyword evidence="5" id="KW-1185">Reference proteome</keyword>
<evidence type="ECO:0000313" key="4">
    <source>
        <dbReference type="EMBL" id="GFP82427.1"/>
    </source>
</evidence>
<gene>
    <name evidence="4" type="ORF">PHJA_000385700</name>
</gene>
<feature type="region of interest" description="Disordered" evidence="2">
    <location>
        <begin position="28"/>
        <end position="52"/>
    </location>
</feature>
<comment type="caution">
    <text evidence="4">The sequence shown here is derived from an EMBL/GenBank/DDBJ whole genome shotgun (WGS) entry which is preliminary data.</text>
</comment>
<dbReference type="SMART" id="SM00454">
    <property type="entry name" value="SAM"/>
    <property type="match status" value="1"/>
</dbReference>
<evidence type="ECO:0000256" key="2">
    <source>
        <dbReference type="SAM" id="MobiDB-lite"/>
    </source>
</evidence>
<evidence type="ECO:0000256" key="1">
    <source>
        <dbReference type="ARBA" id="ARBA00022737"/>
    </source>
</evidence>
<evidence type="ECO:0000259" key="3">
    <source>
        <dbReference type="PROSITE" id="PS50105"/>
    </source>
</evidence>
<sequence>MWGWKNYLSTGKRKKFIVSPSCSIEDEENEKSVAFSSSGGGEEKEVEGDFGENTKNGVGAWLGRLELERYASLFHAHEVDEAVLPFLTIDDLKDMGISAVGTRRKMLRSIEKLPR</sequence>
<proteinExistence type="predicted"/>
<feature type="domain" description="SAM" evidence="3">
    <location>
        <begin position="53"/>
        <end position="115"/>
    </location>
</feature>
<dbReference type="EMBL" id="BMAC01000043">
    <property type="protein sequence ID" value="GFP82427.1"/>
    <property type="molecule type" value="Genomic_DNA"/>
</dbReference>
<dbReference type="SUPFAM" id="SSF47769">
    <property type="entry name" value="SAM/Pointed domain"/>
    <property type="match status" value="1"/>
</dbReference>
<dbReference type="PANTHER" id="PTHR10627:SF69">
    <property type="entry name" value="PROTEIN BICAUDAL C"/>
    <property type="match status" value="1"/>
</dbReference>
<accession>A0A830B5S2</accession>
<organism evidence="4 5">
    <name type="scientific">Phtheirospermum japonicum</name>
    <dbReference type="NCBI Taxonomy" id="374723"/>
    <lineage>
        <taxon>Eukaryota</taxon>
        <taxon>Viridiplantae</taxon>
        <taxon>Streptophyta</taxon>
        <taxon>Embryophyta</taxon>
        <taxon>Tracheophyta</taxon>
        <taxon>Spermatophyta</taxon>
        <taxon>Magnoliopsida</taxon>
        <taxon>eudicotyledons</taxon>
        <taxon>Gunneridae</taxon>
        <taxon>Pentapetalae</taxon>
        <taxon>asterids</taxon>
        <taxon>lamiids</taxon>
        <taxon>Lamiales</taxon>
        <taxon>Orobanchaceae</taxon>
        <taxon>Orobanchaceae incertae sedis</taxon>
        <taxon>Phtheirospermum</taxon>
    </lineage>
</organism>
<dbReference type="Gene3D" id="1.10.150.50">
    <property type="entry name" value="Transcription Factor, Ets-1"/>
    <property type="match status" value="1"/>
</dbReference>
<dbReference type="PROSITE" id="PS50105">
    <property type="entry name" value="SAM_DOMAIN"/>
    <property type="match status" value="1"/>
</dbReference>
<name>A0A830B5S2_9LAMI</name>
<dbReference type="Proteomes" id="UP000653305">
    <property type="component" value="Unassembled WGS sequence"/>
</dbReference>
<protein>
    <recommendedName>
        <fullName evidence="3">SAM domain-containing protein</fullName>
    </recommendedName>
</protein>